<evidence type="ECO:0000313" key="2">
    <source>
        <dbReference type="EMBL" id="KAG2542052.1"/>
    </source>
</evidence>
<dbReference type="EMBL" id="CM029054">
    <property type="protein sequence ID" value="KAG2542052.1"/>
    <property type="molecule type" value="Genomic_DNA"/>
</dbReference>
<dbReference type="Proteomes" id="UP000823388">
    <property type="component" value="Chromosome 9N"/>
</dbReference>
<feature type="region of interest" description="Disordered" evidence="1">
    <location>
        <begin position="1"/>
        <end position="69"/>
    </location>
</feature>
<feature type="region of interest" description="Disordered" evidence="1">
    <location>
        <begin position="173"/>
        <end position="279"/>
    </location>
</feature>
<gene>
    <name evidence="2" type="ORF">PVAP13_9NG672712</name>
</gene>
<reference evidence="2" key="1">
    <citation type="submission" date="2020-05" db="EMBL/GenBank/DDBJ databases">
        <title>WGS assembly of Panicum virgatum.</title>
        <authorList>
            <person name="Lovell J.T."/>
            <person name="Jenkins J."/>
            <person name="Shu S."/>
            <person name="Juenger T.E."/>
            <person name="Schmutz J."/>
        </authorList>
    </citation>
    <scope>NUCLEOTIDE SEQUENCE</scope>
    <source>
        <strain evidence="2">AP13</strain>
    </source>
</reference>
<name>A0A8T0N127_PANVG</name>
<accession>A0A8T0N127</accession>
<sequence length="302" mass="31311">MRGRPPSPSLAPADRPTRHGSSSPRRGAAPSVRPPPLRARPASCSPARSHTPRVRGHGGPPASSSARRWRCRHGRALAPAWAGRVASPWAGWPRARRLLAGRPTAMLPPPMRARPRWGSLLEAMAEHLLLATVAQTWLSGGGAIRAGPSSLLPPTLLCGHGGSATWLRAAHNGSLLPPRSSKLPDPRRHAPPRGGSTRTAPSSLLSLASRGHGVRAELRSGGRQRAGVRASSCSPTPRAAALRRPSPAPSASEPGGRGHAGDLIRARGRGGGAGPPSPFSLVTAGVGAAWRRAARQAAKARV</sequence>
<organism evidence="2 3">
    <name type="scientific">Panicum virgatum</name>
    <name type="common">Blackwell switchgrass</name>
    <dbReference type="NCBI Taxonomy" id="38727"/>
    <lineage>
        <taxon>Eukaryota</taxon>
        <taxon>Viridiplantae</taxon>
        <taxon>Streptophyta</taxon>
        <taxon>Embryophyta</taxon>
        <taxon>Tracheophyta</taxon>
        <taxon>Spermatophyta</taxon>
        <taxon>Magnoliopsida</taxon>
        <taxon>Liliopsida</taxon>
        <taxon>Poales</taxon>
        <taxon>Poaceae</taxon>
        <taxon>PACMAD clade</taxon>
        <taxon>Panicoideae</taxon>
        <taxon>Panicodae</taxon>
        <taxon>Paniceae</taxon>
        <taxon>Panicinae</taxon>
        <taxon>Panicum</taxon>
        <taxon>Panicum sect. Hiantes</taxon>
    </lineage>
</organism>
<evidence type="ECO:0000313" key="3">
    <source>
        <dbReference type="Proteomes" id="UP000823388"/>
    </source>
</evidence>
<feature type="compositionally biased region" description="Polar residues" evidence="1">
    <location>
        <begin position="196"/>
        <end position="206"/>
    </location>
</feature>
<protein>
    <submittedName>
        <fullName evidence="2">Uncharacterized protein</fullName>
    </submittedName>
</protein>
<comment type="caution">
    <text evidence="2">The sequence shown here is derived from an EMBL/GenBank/DDBJ whole genome shotgun (WGS) entry which is preliminary data.</text>
</comment>
<keyword evidence="3" id="KW-1185">Reference proteome</keyword>
<feature type="compositionally biased region" description="Low complexity" evidence="1">
    <location>
        <begin position="234"/>
        <end position="254"/>
    </location>
</feature>
<evidence type="ECO:0000256" key="1">
    <source>
        <dbReference type="SAM" id="MobiDB-lite"/>
    </source>
</evidence>
<proteinExistence type="predicted"/>
<dbReference type="AlphaFoldDB" id="A0A8T0N127"/>